<feature type="transmembrane region" description="Helical" evidence="8">
    <location>
        <begin position="80"/>
        <end position="97"/>
    </location>
</feature>
<evidence type="ECO:0000313" key="9">
    <source>
        <dbReference type="EMBL" id="GIG20460.1"/>
    </source>
</evidence>
<gene>
    <name evidence="9" type="ORF">Cch01nite_11840</name>
</gene>
<keyword evidence="6 8" id="KW-0472">Membrane</keyword>
<keyword evidence="4" id="KW-0125">Carotenoid biosynthesis</keyword>
<evidence type="ECO:0008006" key="11">
    <source>
        <dbReference type="Google" id="ProtNLM"/>
    </source>
</evidence>
<dbReference type="Proteomes" id="UP000632740">
    <property type="component" value="Unassembled WGS sequence"/>
</dbReference>
<comment type="pathway">
    <text evidence="2">Carotenoid biosynthesis.</text>
</comment>
<dbReference type="AlphaFoldDB" id="A0A919P1E0"/>
<proteinExistence type="predicted"/>
<dbReference type="EMBL" id="BONK01000003">
    <property type="protein sequence ID" value="GIG20460.1"/>
    <property type="molecule type" value="Genomic_DNA"/>
</dbReference>
<dbReference type="NCBIfam" id="TIGR03462">
    <property type="entry name" value="CarR_dom_SF"/>
    <property type="match status" value="1"/>
</dbReference>
<accession>A0A919P1E0</accession>
<keyword evidence="10" id="KW-1185">Reference proteome</keyword>
<reference evidence="9" key="1">
    <citation type="submission" date="2021-01" db="EMBL/GenBank/DDBJ databases">
        <title>Whole genome shotgun sequence of Cellulomonas chitinilytica NBRC 110799.</title>
        <authorList>
            <person name="Komaki H."/>
            <person name="Tamura T."/>
        </authorList>
    </citation>
    <scope>NUCLEOTIDE SEQUENCE</scope>
    <source>
        <strain evidence="9">NBRC 110799</strain>
    </source>
</reference>
<dbReference type="GO" id="GO:0016117">
    <property type="term" value="P:carotenoid biosynthetic process"/>
    <property type="evidence" value="ECO:0007669"/>
    <property type="project" value="UniProtKB-KW"/>
</dbReference>
<dbReference type="GO" id="GO:0045436">
    <property type="term" value="F:lycopene beta cyclase activity"/>
    <property type="evidence" value="ECO:0007669"/>
    <property type="project" value="UniProtKB-ARBA"/>
</dbReference>
<evidence type="ECO:0000256" key="1">
    <source>
        <dbReference type="ARBA" id="ARBA00004141"/>
    </source>
</evidence>
<evidence type="ECO:0000256" key="6">
    <source>
        <dbReference type="ARBA" id="ARBA00023136"/>
    </source>
</evidence>
<dbReference type="GO" id="GO:0016872">
    <property type="term" value="F:intramolecular lyase activity"/>
    <property type="evidence" value="ECO:0007669"/>
    <property type="project" value="InterPro"/>
</dbReference>
<protein>
    <recommendedName>
        <fullName evidence="11">Lycopene cyclase domain-containing protein</fullName>
    </recommendedName>
</protein>
<feature type="transmembrane region" description="Helical" evidence="8">
    <location>
        <begin position="34"/>
        <end position="60"/>
    </location>
</feature>
<evidence type="ECO:0000256" key="5">
    <source>
        <dbReference type="ARBA" id="ARBA00022989"/>
    </source>
</evidence>
<evidence type="ECO:0000256" key="7">
    <source>
        <dbReference type="ARBA" id="ARBA00023235"/>
    </source>
</evidence>
<evidence type="ECO:0000256" key="8">
    <source>
        <dbReference type="SAM" id="Phobius"/>
    </source>
</evidence>
<comment type="caution">
    <text evidence="9">The sequence shown here is derived from an EMBL/GenBank/DDBJ whole genome shotgun (WGS) entry which is preliminary data.</text>
</comment>
<evidence type="ECO:0000256" key="4">
    <source>
        <dbReference type="ARBA" id="ARBA00022746"/>
    </source>
</evidence>
<dbReference type="InterPro" id="IPR017825">
    <property type="entry name" value="Lycopene_cyclase_dom"/>
</dbReference>
<dbReference type="GO" id="GO:0016020">
    <property type="term" value="C:membrane"/>
    <property type="evidence" value="ECO:0007669"/>
    <property type="project" value="UniProtKB-SubCell"/>
</dbReference>
<sequence length="108" mass="11359">MTYVQPGLVVLAAAAVLAVVGARAARLRGTPFGVPVVVTLAVLVVLTVVFDSVMIGADLFRYDPATLLGAQVWRAPVEDLAWPVAAALALPSVWVLLTPVRVREKVDA</sequence>
<organism evidence="9 10">
    <name type="scientific">Cellulomonas chitinilytica</name>
    <dbReference type="NCBI Taxonomy" id="398759"/>
    <lineage>
        <taxon>Bacteria</taxon>
        <taxon>Bacillati</taxon>
        <taxon>Actinomycetota</taxon>
        <taxon>Actinomycetes</taxon>
        <taxon>Micrococcales</taxon>
        <taxon>Cellulomonadaceae</taxon>
        <taxon>Cellulomonas</taxon>
    </lineage>
</organism>
<keyword evidence="5 8" id="KW-1133">Transmembrane helix</keyword>
<comment type="subcellular location">
    <subcellularLocation>
        <location evidence="1">Membrane</location>
        <topology evidence="1">Multi-pass membrane protein</topology>
    </subcellularLocation>
</comment>
<name>A0A919P1E0_9CELL</name>
<keyword evidence="7" id="KW-0413">Isomerase</keyword>
<evidence type="ECO:0000256" key="2">
    <source>
        <dbReference type="ARBA" id="ARBA00004829"/>
    </source>
</evidence>
<keyword evidence="3 8" id="KW-0812">Transmembrane</keyword>
<dbReference type="RefSeq" id="WP_203749863.1">
    <property type="nucleotide sequence ID" value="NZ_BONK01000003.1"/>
</dbReference>
<evidence type="ECO:0000313" key="10">
    <source>
        <dbReference type="Proteomes" id="UP000632740"/>
    </source>
</evidence>
<evidence type="ECO:0000256" key="3">
    <source>
        <dbReference type="ARBA" id="ARBA00022692"/>
    </source>
</evidence>